<dbReference type="GO" id="GO:0004601">
    <property type="term" value="F:peroxidase activity"/>
    <property type="evidence" value="ECO:0007669"/>
    <property type="project" value="UniProtKB-KW"/>
</dbReference>
<name>Q9BGG9_SORAR</name>
<feature type="non-terminal residue" evidence="1">
    <location>
        <position position="1"/>
    </location>
</feature>
<sequence length="60" mass="6524">VQVGSGGFPKRAGHKSSPLVLRSAQWMEYIHQRGDLRTLHLSVPVGLGCSQPLASWVTEP</sequence>
<feature type="non-terminal residue" evidence="1">
    <location>
        <position position="60"/>
    </location>
</feature>
<dbReference type="AlphaFoldDB" id="Q9BGG9"/>
<keyword evidence="1" id="KW-0560">Oxidoreductase</keyword>
<keyword evidence="1" id="KW-0575">Peroxidase</keyword>
<dbReference type="EMBL" id="AF314826">
    <property type="protein sequence ID" value="AAK13418.1"/>
    <property type="molecule type" value="Genomic_DNA"/>
</dbReference>
<reference evidence="1" key="1">
    <citation type="journal article" date="2000" name="Acta Theriol.">
        <title>Mapping of five genes from human chromosome 17 to chromosome hn of the common shrew (Sorex araneus).</title>
        <authorList>
            <person name="Larkin D."/>
            <person name="Serov O."/>
            <person name="Zhdanova N."/>
        </authorList>
    </citation>
    <scope>NUCLEOTIDE SEQUENCE</scope>
</reference>
<gene>
    <name evidence="1" type="primary">MPO</name>
</gene>
<proteinExistence type="predicted"/>
<organism evidence="1">
    <name type="scientific">Sorex araneus</name>
    <name type="common">Eurasian common shrew</name>
    <name type="synonym">European shrew</name>
    <dbReference type="NCBI Taxonomy" id="42254"/>
    <lineage>
        <taxon>Eukaryota</taxon>
        <taxon>Metazoa</taxon>
        <taxon>Chordata</taxon>
        <taxon>Craniata</taxon>
        <taxon>Vertebrata</taxon>
        <taxon>Euteleostomi</taxon>
        <taxon>Mammalia</taxon>
        <taxon>Eutheria</taxon>
        <taxon>Laurasiatheria</taxon>
        <taxon>Eulipotyphla</taxon>
        <taxon>Soricidae</taxon>
        <taxon>Soricinae</taxon>
        <taxon>Sorex</taxon>
    </lineage>
</organism>
<accession>Q9BGG9</accession>
<protein>
    <submittedName>
        <fullName evidence="1">Myeloperoxidase</fullName>
    </submittedName>
</protein>
<evidence type="ECO:0000313" key="1">
    <source>
        <dbReference type="EMBL" id="AAK13418.1"/>
    </source>
</evidence>